<accession>A0A7W9ZHH0</accession>
<feature type="binding site" evidence="5 8">
    <location>
        <begin position="162"/>
        <end position="164"/>
    </location>
    <ligand>
        <name>substrate</name>
    </ligand>
</feature>
<dbReference type="InterPro" id="IPR000544">
    <property type="entry name" value="Octanoyltransferase"/>
</dbReference>
<feature type="region of interest" description="Disordered" evidence="10">
    <location>
        <begin position="1"/>
        <end position="20"/>
    </location>
</feature>
<dbReference type="RefSeq" id="WP_184264434.1">
    <property type="nucleotide sequence ID" value="NZ_JACIIX010000012.1"/>
</dbReference>
<feature type="domain" description="BPL/LPL catalytic" evidence="11">
    <location>
        <begin position="51"/>
        <end position="231"/>
    </location>
</feature>
<evidence type="ECO:0000256" key="2">
    <source>
        <dbReference type="ARBA" id="ARBA00022679"/>
    </source>
</evidence>
<keyword evidence="3 5" id="KW-0012">Acyltransferase</keyword>
<dbReference type="EMBL" id="JACIIX010000012">
    <property type="protein sequence ID" value="MBB6211552.1"/>
    <property type="molecule type" value="Genomic_DNA"/>
</dbReference>
<dbReference type="HAMAP" id="MF_00013">
    <property type="entry name" value="LipB"/>
    <property type="match status" value="1"/>
</dbReference>
<comment type="caution">
    <text evidence="12">The sequence shown here is derived from an EMBL/GenBank/DDBJ whole genome shotgun (WGS) entry which is preliminary data.</text>
</comment>
<evidence type="ECO:0000256" key="3">
    <source>
        <dbReference type="ARBA" id="ARBA00023315"/>
    </source>
</evidence>
<comment type="pathway">
    <text evidence="1 5 6">Protein modification; protein lipoylation via endogenous pathway; protein N(6)-(lipoyl)lysine from octanoyl-[acyl-carrier-protein]: step 1/2.</text>
</comment>
<evidence type="ECO:0000256" key="10">
    <source>
        <dbReference type="SAM" id="MobiDB-lite"/>
    </source>
</evidence>
<proteinExistence type="inferred from homology"/>
<dbReference type="PIRSF" id="PIRSF016262">
    <property type="entry name" value="LPLase"/>
    <property type="match status" value="1"/>
</dbReference>
<evidence type="ECO:0000256" key="5">
    <source>
        <dbReference type="HAMAP-Rule" id="MF_00013"/>
    </source>
</evidence>
<feature type="active site" description="Acyl-thioester intermediate" evidence="5 7">
    <location>
        <position position="193"/>
    </location>
</feature>
<evidence type="ECO:0000256" key="8">
    <source>
        <dbReference type="PIRSR" id="PIRSR016262-2"/>
    </source>
</evidence>
<dbReference type="Pfam" id="PF21948">
    <property type="entry name" value="LplA-B_cat"/>
    <property type="match status" value="1"/>
</dbReference>
<dbReference type="InterPro" id="IPR045864">
    <property type="entry name" value="aa-tRNA-synth_II/BPL/LPL"/>
</dbReference>
<dbReference type="NCBIfam" id="NF010925">
    <property type="entry name" value="PRK14345.1"/>
    <property type="match status" value="1"/>
</dbReference>
<evidence type="ECO:0000256" key="6">
    <source>
        <dbReference type="PIRNR" id="PIRNR016262"/>
    </source>
</evidence>
<dbReference type="InterPro" id="IPR004143">
    <property type="entry name" value="BPL_LPL_catalytic"/>
</dbReference>
<feature type="binding site" evidence="5 8">
    <location>
        <begin position="90"/>
        <end position="97"/>
    </location>
    <ligand>
        <name>substrate</name>
    </ligand>
</feature>
<dbReference type="CDD" id="cd16444">
    <property type="entry name" value="LipB"/>
    <property type="match status" value="1"/>
</dbReference>
<dbReference type="PANTHER" id="PTHR10993">
    <property type="entry name" value="OCTANOYLTRANSFERASE"/>
    <property type="match status" value="1"/>
</dbReference>
<keyword evidence="2 5" id="KW-0808">Transferase</keyword>
<feature type="site" description="Lowers pKa of active site Cys" evidence="5 9">
    <location>
        <position position="159"/>
    </location>
</feature>
<evidence type="ECO:0000256" key="9">
    <source>
        <dbReference type="PIRSR" id="PIRSR016262-3"/>
    </source>
</evidence>
<dbReference type="GO" id="GO:0005737">
    <property type="term" value="C:cytoplasm"/>
    <property type="evidence" value="ECO:0007669"/>
    <property type="project" value="UniProtKB-SubCell"/>
</dbReference>
<dbReference type="Proteomes" id="UP000544872">
    <property type="component" value="Unassembled WGS sequence"/>
</dbReference>
<dbReference type="EC" id="2.3.1.181" evidence="5 6"/>
<protein>
    <recommendedName>
        <fullName evidence="5 6">Octanoyltransferase</fullName>
        <ecNumber evidence="5 6">2.3.1.181</ecNumber>
    </recommendedName>
    <alternativeName>
        <fullName evidence="5">Lipoate-protein ligase B</fullName>
    </alternativeName>
    <alternativeName>
        <fullName evidence="5">Lipoyl/octanoyl transferase</fullName>
    </alternativeName>
    <alternativeName>
        <fullName evidence="5">Octanoyl-[acyl-carrier-protein]-protein N-octanoyltransferase</fullName>
    </alternativeName>
</protein>
<gene>
    <name evidence="5" type="primary">lipB</name>
    <name evidence="12" type="ORF">FHS48_002993</name>
</gene>
<comment type="miscellaneous">
    <text evidence="5">In the reaction, the free carboxyl group of octanoic acid is attached via an amide linkage to the epsilon-amino group of a specific lysine residue of lipoyl domains of lipoate-dependent enzymes.</text>
</comment>
<evidence type="ECO:0000313" key="13">
    <source>
        <dbReference type="Proteomes" id="UP000544872"/>
    </source>
</evidence>
<dbReference type="UniPathway" id="UPA00538">
    <property type="reaction ID" value="UER00592"/>
</dbReference>
<organism evidence="12 13">
    <name type="scientific">Novispirillum itersonii</name>
    <name type="common">Aquaspirillum itersonii</name>
    <dbReference type="NCBI Taxonomy" id="189"/>
    <lineage>
        <taxon>Bacteria</taxon>
        <taxon>Pseudomonadati</taxon>
        <taxon>Pseudomonadota</taxon>
        <taxon>Alphaproteobacteria</taxon>
        <taxon>Rhodospirillales</taxon>
        <taxon>Novispirillaceae</taxon>
        <taxon>Novispirillum</taxon>
    </lineage>
</organism>
<dbReference type="NCBIfam" id="NF010921">
    <property type="entry name" value="PRK14341.1"/>
    <property type="match status" value="1"/>
</dbReference>
<name>A0A7W9ZHH0_NOVIT</name>
<comment type="subcellular location">
    <subcellularLocation>
        <location evidence="5">Cytoplasm</location>
    </subcellularLocation>
</comment>
<dbReference type="SUPFAM" id="SSF55681">
    <property type="entry name" value="Class II aaRS and biotin synthetases"/>
    <property type="match status" value="1"/>
</dbReference>
<comment type="catalytic activity">
    <reaction evidence="5 6">
        <text>octanoyl-[ACP] + L-lysyl-[protein] = N(6)-octanoyl-L-lysyl-[protein] + holo-[ACP] + H(+)</text>
        <dbReference type="Rhea" id="RHEA:17665"/>
        <dbReference type="Rhea" id="RHEA-COMP:9636"/>
        <dbReference type="Rhea" id="RHEA-COMP:9685"/>
        <dbReference type="Rhea" id="RHEA-COMP:9752"/>
        <dbReference type="Rhea" id="RHEA-COMP:9928"/>
        <dbReference type="ChEBI" id="CHEBI:15378"/>
        <dbReference type="ChEBI" id="CHEBI:29969"/>
        <dbReference type="ChEBI" id="CHEBI:64479"/>
        <dbReference type="ChEBI" id="CHEBI:78463"/>
        <dbReference type="ChEBI" id="CHEBI:78809"/>
        <dbReference type="EC" id="2.3.1.181"/>
    </reaction>
</comment>
<evidence type="ECO:0000256" key="1">
    <source>
        <dbReference type="ARBA" id="ARBA00004821"/>
    </source>
</evidence>
<reference evidence="12 13" key="1">
    <citation type="submission" date="2020-08" db="EMBL/GenBank/DDBJ databases">
        <title>Genomic Encyclopedia of Type Strains, Phase IV (KMG-IV): sequencing the most valuable type-strain genomes for metagenomic binning, comparative biology and taxonomic classification.</title>
        <authorList>
            <person name="Goeker M."/>
        </authorList>
    </citation>
    <scope>NUCLEOTIDE SEQUENCE [LARGE SCALE GENOMIC DNA]</scope>
    <source>
        <strain evidence="12 13">DSM 11590</strain>
    </source>
</reference>
<evidence type="ECO:0000256" key="7">
    <source>
        <dbReference type="PIRSR" id="PIRSR016262-1"/>
    </source>
</evidence>
<dbReference type="InterPro" id="IPR020605">
    <property type="entry name" value="Octanoyltransferase_CS"/>
</dbReference>
<dbReference type="PROSITE" id="PS01313">
    <property type="entry name" value="LIPB"/>
    <property type="match status" value="1"/>
</dbReference>
<dbReference type="PROSITE" id="PS51733">
    <property type="entry name" value="BPL_LPL_CATALYTIC"/>
    <property type="match status" value="1"/>
</dbReference>
<feature type="binding site" evidence="5 8">
    <location>
        <begin position="175"/>
        <end position="177"/>
    </location>
    <ligand>
        <name>substrate</name>
    </ligand>
</feature>
<dbReference type="GO" id="GO:0009249">
    <property type="term" value="P:protein lipoylation"/>
    <property type="evidence" value="ECO:0007669"/>
    <property type="project" value="InterPro"/>
</dbReference>
<sequence length="247" mass="27500">MADENFSPADPTTPPLSWPDPEWRIADGYTRYPEALATMEDRVTALTKGDPQDRELVWLVEHPPLYTAGTSARQEDLLGGNSFPVYDAGRGGQYTYHGPGQRVGYLMLDLKRRSPDVRCYVHAIEEWLIRTLDCFNVRGERREDRVGIWVARGGGREDKIGAIGVRVRRWVTFHGFALNVEPDLSHFGGIVPCGIREHGVTSLWDLGIHVTMEEVDSALRRTFDEVFGRDASGPMRLGGGGGACQGM</sequence>
<dbReference type="Gene3D" id="3.30.930.10">
    <property type="entry name" value="Bira Bifunctional Protein, Domain 2"/>
    <property type="match status" value="1"/>
</dbReference>
<evidence type="ECO:0000313" key="12">
    <source>
        <dbReference type="EMBL" id="MBB6211552.1"/>
    </source>
</evidence>
<comment type="function">
    <text evidence="4 5 6">Catalyzes the transfer of endogenously produced octanoic acid from octanoyl-acyl-carrier-protein onto the lipoyl domains of lipoate-dependent enzymes. Lipoyl-ACP can also act as a substrate although octanoyl-ACP is likely to be the physiological substrate.</text>
</comment>
<keyword evidence="13" id="KW-1185">Reference proteome</keyword>
<dbReference type="GO" id="GO:0033819">
    <property type="term" value="F:lipoyl(octanoyl) transferase activity"/>
    <property type="evidence" value="ECO:0007669"/>
    <property type="project" value="UniProtKB-EC"/>
</dbReference>
<comment type="similarity">
    <text evidence="5 6">Belongs to the LipB family.</text>
</comment>
<evidence type="ECO:0000259" key="11">
    <source>
        <dbReference type="PROSITE" id="PS51733"/>
    </source>
</evidence>
<dbReference type="PANTHER" id="PTHR10993:SF7">
    <property type="entry name" value="LIPOYLTRANSFERASE 2, MITOCHONDRIAL-RELATED"/>
    <property type="match status" value="1"/>
</dbReference>
<evidence type="ECO:0000256" key="4">
    <source>
        <dbReference type="ARBA" id="ARBA00024732"/>
    </source>
</evidence>
<dbReference type="AlphaFoldDB" id="A0A7W9ZHH0"/>
<keyword evidence="5" id="KW-0963">Cytoplasm</keyword>
<dbReference type="NCBIfam" id="TIGR00214">
    <property type="entry name" value="lipB"/>
    <property type="match status" value="1"/>
</dbReference>